<gene>
    <name evidence="2" type="ORF">D0862_01794</name>
</gene>
<proteinExistence type="predicted"/>
<dbReference type="EMBL" id="QWIQ01000030">
    <property type="protein sequence ID" value="RMZ15114.1"/>
    <property type="molecule type" value="Genomic_DNA"/>
</dbReference>
<organism evidence="2 3">
    <name type="scientific">Hortaea werneckii</name>
    <name type="common">Black yeast</name>
    <name type="synonym">Cladosporium werneckii</name>
    <dbReference type="NCBI Taxonomy" id="91943"/>
    <lineage>
        <taxon>Eukaryota</taxon>
        <taxon>Fungi</taxon>
        <taxon>Dikarya</taxon>
        <taxon>Ascomycota</taxon>
        <taxon>Pezizomycotina</taxon>
        <taxon>Dothideomycetes</taxon>
        <taxon>Dothideomycetidae</taxon>
        <taxon>Mycosphaerellales</taxon>
        <taxon>Teratosphaeriaceae</taxon>
        <taxon>Hortaea</taxon>
    </lineage>
</organism>
<comment type="caution">
    <text evidence="2">The sequence shown here is derived from an EMBL/GenBank/DDBJ whole genome shotgun (WGS) entry which is preliminary data.</text>
</comment>
<accession>A0A3M7HPF0</accession>
<evidence type="ECO:0000313" key="3">
    <source>
        <dbReference type="Proteomes" id="UP000281468"/>
    </source>
</evidence>
<reference evidence="2 3" key="1">
    <citation type="journal article" date="2018" name="BMC Genomics">
        <title>Genomic evidence for intraspecific hybridization in a clonal and extremely halotolerant yeast.</title>
        <authorList>
            <person name="Gostincar C."/>
            <person name="Stajich J.E."/>
            <person name="Zupancic J."/>
            <person name="Zalar P."/>
            <person name="Gunde-Cimerman N."/>
        </authorList>
    </citation>
    <scope>NUCLEOTIDE SEQUENCE [LARGE SCALE GENOMIC DNA]</scope>
    <source>
        <strain evidence="2 3">EXF-171</strain>
    </source>
</reference>
<dbReference type="Proteomes" id="UP000281468">
    <property type="component" value="Unassembled WGS sequence"/>
</dbReference>
<name>A0A3M7HPF0_HORWE</name>
<sequence>MWFSPPPLATMRSFFRPIPSRALQTSYALRPASRAFSCAPQLRLKEDKEQTPEQVEKAKQEQMKGNKNARDELTSSSEAAVHADKEQPADKNSHIQEMQKQTANKSQQEKNGQ</sequence>
<feature type="region of interest" description="Disordered" evidence="1">
    <location>
        <begin position="41"/>
        <end position="113"/>
    </location>
</feature>
<dbReference type="VEuPathDB" id="FungiDB:BTJ68_12961"/>
<dbReference type="AlphaFoldDB" id="A0A3M7HPF0"/>
<protein>
    <submittedName>
        <fullName evidence="2">Uncharacterized protein</fullName>
    </submittedName>
</protein>
<feature type="compositionally biased region" description="Basic and acidic residues" evidence="1">
    <location>
        <begin position="43"/>
        <end position="73"/>
    </location>
</feature>
<feature type="compositionally biased region" description="Polar residues" evidence="1">
    <location>
        <begin position="95"/>
        <end position="113"/>
    </location>
</feature>
<feature type="compositionally biased region" description="Basic and acidic residues" evidence="1">
    <location>
        <begin position="81"/>
        <end position="94"/>
    </location>
</feature>
<evidence type="ECO:0000313" key="2">
    <source>
        <dbReference type="EMBL" id="RMZ15114.1"/>
    </source>
</evidence>
<evidence type="ECO:0000256" key="1">
    <source>
        <dbReference type="SAM" id="MobiDB-lite"/>
    </source>
</evidence>